<reference evidence="1 2" key="1">
    <citation type="journal article" date="2021" name="Plant Biotechnol. J.">
        <title>Multi-omics assisted identification of the key and species-specific regulatory components of drought-tolerant mechanisms in Gossypium stocksii.</title>
        <authorList>
            <person name="Yu D."/>
            <person name="Ke L."/>
            <person name="Zhang D."/>
            <person name="Wu Y."/>
            <person name="Sun Y."/>
            <person name="Mei J."/>
            <person name="Sun J."/>
            <person name="Sun Y."/>
        </authorList>
    </citation>
    <scope>NUCLEOTIDE SEQUENCE [LARGE SCALE GENOMIC DNA]</scope>
    <source>
        <strain evidence="2">cv. E1</strain>
        <tissue evidence="1">Leaf</tissue>
    </source>
</reference>
<comment type="caution">
    <text evidence="1">The sequence shown here is derived from an EMBL/GenBank/DDBJ whole genome shotgun (WGS) entry which is preliminary data.</text>
</comment>
<dbReference type="Proteomes" id="UP000828251">
    <property type="component" value="Unassembled WGS sequence"/>
</dbReference>
<name>A0A9D4A378_9ROSI</name>
<accession>A0A9D4A378</accession>
<sequence length="78" mass="9271">DGYRVLRLWFHFPKYDLNERIMSYLQLAGFGDVALIRRFDLSANLISALVYKDLHLHYAVRGVHYHIGRCHYATWVMS</sequence>
<feature type="non-terminal residue" evidence="1">
    <location>
        <position position="1"/>
    </location>
</feature>
<dbReference type="EMBL" id="JAIQCV010000007">
    <property type="protein sequence ID" value="KAH1082434.1"/>
    <property type="molecule type" value="Genomic_DNA"/>
</dbReference>
<evidence type="ECO:0000313" key="1">
    <source>
        <dbReference type="EMBL" id="KAH1082434.1"/>
    </source>
</evidence>
<proteinExistence type="predicted"/>
<organism evidence="1 2">
    <name type="scientific">Gossypium stocksii</name>
    <dbReference type="NCBI Taxonomy" id="47602"/>
    <lineage>
        <taxon>Eukaryota</taxon>
        <taxon>Viridiplantae</taxon>
        <taxon>Streptophyta</taxon>
        <taxon>Embryophyta</taxon>
        <taxon>Tracheophyta</taxon>
        <taxon>Spermatophyta</taxon>
        <taxon>Magnoliopsida</taxon>
        <taxon>eudicotyledons</taxon>
        <taxon>Gunneridae</taxon>
        <taxon>Pentapetalae</taxon>
        <taxon>rosids</taxon>
        <taxon>malvids</taxon>
        <taxon>Malvales</taxon>
        <taxon>Malvaceae</taxon>
        <taxon>Malvoideae</taxon>
        <taxon>Gossypium</taxon>
    </lineage>
</organism>
<gene>
    <name evidence="1" type="ORF">J1N35_022195</name>
</gene>
<evidence type="ECO:0000313" key="2">
    <source>
        <dbReference type="Proteomes" id="UP000828251"/>
    </source>
</evidence>
<keyword evidence="2" id="KW-1185">Reference proteome</keyword>
<dbReference type="AlphaFoldDB" id="A0A9D4A378"/>
<protein>
    <submittedName>
        <fullName evidence="1">Uncharacterized protein</fullName>
    </submittedName>
</protein>